<reference evidence="2" key="1">
    <citation type="submission" date="2016-05" db="EMBL/GenBank/DDBJ databases">
        <authorList>
            <person name="Naeem Raeece"/>
        </authorList>
    </citation>
    <scope>NUCLEOTIDE SEQUENCE [LARGE SCALE GENOMIC DNA]</scope>
</reference>
<proteinExistence type="predicted"/>
<dbReference type="AlphaFoldDB" id="A0A1A8X429"/>
<accession>A0A1A8X429</accession>
<sequence length="129" mass="15651">MVNTSDFSNLPSLEFDKKFRTDIQYEKLISFEEKKTSEADLNIWIEKFKKELEKYFNIEYKSLNEELRQKRCRDLDYWVFKVEGKMSDLSKNLNLFNTIFLFQKDVPLIFNKIKDPECVRNKDTLNNLE</sequence>
<organism evidence="1 2">
    <name type="scientific">Plasmodium ovale curtisi</name>
    <dbReference type="NCBI Taxonomy" id="864141"/>
    <lineage>
        <taxon>Eukaryota</taxon>
        <taxon>Sar</taxon>
        <taxon>Alveolata</taxon>
        <taxon>Apicomplexa</taxon>
        <taxon>Aconoidasida</taxon>
        <taxon>Haemosporida</taxon>
        <taxon>Plasmodiidae</taxon>
        <taxon>Plasmodium</taxon>
        <taxon>Plasmodium (Plasmodium)</taxon>
    </lineage>
</organism>
<protein>
    <submittedName>
        <fullName evidence="1">PIR Superfamily Protein</fullName>
    </submittedName>
</protein>
<evidence type="ECO:0000313" key="1">
    <source>
        <dbReference type="EMBL" id="SBS99991.1"/>
    </source>
</evidence>
<gene>
    <name evidence="1" type="ORF">POVCU1_056650</name>
</gene>
<name>A0A1A8X429_PLAOA</name>
<feature type="non-terminal residue" evidence="1">
    <location>
        <position position="129"/>
    </location>
</feature>
<dbReference type="EMBL" id="FLQV01001640">
    <property type="protein sequence ID" value="SBS99991.1"/>
    <property type="molecule type" value="Genomic_DNA"/>
</dbReference>
<evidence type="ECO:0000313" key="2">
    <source>
        <dbReference type="Proteomes" id="UP000078546"/>
    </source>
</evidence>
<dbReference type="Proteomes" id="UP000078546">
    <property type="component" value="Unassembled WGS sequence"/>
</dbReference>